<evidence type="ECO:0000256" key="2">
    <source>
        <dbReference type="ARBA" id="ARBA00022803"/>
    </source>
</evidence>
<dbReference type="SUPFAM" id="SSF48452">
    <property type="entry name" value="TPR-like"/>
    <property type="match status" value="1"/>
</dbReference>
<organism evidence="5">
    <name type="scientific">Caldithrix abyssi</name>
    <dbReference type="NCBI Taxonomy" id="187145"/>
    <lineage>
        <taxon>Bacteria</taxon>
        <taxon>Pseudomonadati</taxon>
        <taxon>Calditrichota</taxon>
        <taxon>Calditrichia</taxon>
        <taxon>Calditrichales</taxon>
        <taxon>Calditrichaceae</taxon>
        <taxon>Caldithrix</taxon>
    </lineage>
</organism>
<protein>
    <submittedName>
        <fullName evidence="5">Tetratricopeptide repeat protein</fullName>
    </submittedName>
</protein>
<accession>A0A7V4WUR0</accession>
<dbReference type="PANTHER" id="PTHR45586">
    <property type="entry name" value="TPR REPEAT-CONTAINING PROTEIN PA4667"/>
    <property type="match status" value="1"/>
</dbReference>
<dbReference type="AlphaFoldDB" id="A0A7V4WUR0"/>
<dbReference type="Proteomes" id="UP000885779">
    <property type="component" value="Unassembled WGS sequence"/>
</dbReference>
<keyword evidence="2 3" id="KW-0802">TPR repeat</keyword>
<feature type="signal peptide" evidence="4">
    <location>
        <begin position="1"/>
        <end position="21"/>
    </location>
</feature>
<proteinExistence type="predicted"/>
<comment type="caution">
    <text evidence="5">The sequence shown here is derived from an EMBL/GenBank/DDBJ whole genome shotgun (WGS) entry which is preliminary data.</text>
</comment>
<name>A0A7V4WUR0_CALAY</name>
<reference evidence="5" key="1">
    <citation type="journal article" date="2020" name="mSystems">
        <title>Genome- and Community-Level Interaction Insights into Carbon Utilization and Element Cycling Functions of Hydrothermarchaeota in Hydrothermal Sediment.</title>
        <authorList>
            <person name="Zhou Z."/>
            <person name="Liu Y."/>
            <person name="Xu W."/>
            <person name="Pan J."/>
            <person name="Luo Z.H."/>
            <person name="Li M."/>
        </authorList>
    </citation>
    <scope>NUCLEOTIDE SEQUENCE [LARGE SCALE GENOMIC DNA]</scope>
    <source>
        <strain evidence="5">HyVt-577</strain>
    </source>
</reference>
<dbReference type="Pfam" id="PF13432">
    <property type="entry name" value="TPR_16"/>
    <property type="match status" value="2"/>
</dbReference>
<feature type="repeat" description="TPR" evidence="3">
    <location>
        <begin position="147"/>
        <end position="180"/>
    </location>
</feature>
<dbReference type="InterPro" id="IPR051012">
    <property type="entry name" value="CellSynth/LPSAsmb/PSIAsmb"/>
</dbReference>
<dbReference type="PANTHER" id="PTHR45586:SF1">
    <property type="entry name" value="LIPOPOLYSACCHARIDE ASSEMBLY PROTEIN B"/>
    <property type="match status" value="1"/>
</dbReference>
<feature type="chain" id="PRO_5031053370" evidence="4">
    <location>
        <begin position="22"/>
        <end position="358"/>
    </location>
</feature>
<gene>
    <name evidence="5" type="ORF">ENK44_07840</name>
</gene>
<sequence length="358" mass="40320">MQNMFPTIIKFLVLLSLFLYSCTTTKPESEPLHPASSYYKSGLEYLKKGQMLHAENNFIRSIELDANYAPAHEGLARVLLEKGQLHEAALHVNRALQLDSGWLPAQLLKGRIELQRGNYEKAVSLLRQTIAKSKTAKATGNRKEMMASALYWIGVARFRQGNWAEAERVFAAYLRIDPSNGSAKEYWQQAAENRKLLEDKPEWIRELTLKPEITRGQLALLLYNTLLPMLKKNNADSALFGSGFANNDSLIVCELNKFNLMPLYPDSTFKAGKKAVRGDLALALGQVLNGGETKTASVQPMVFDDVARVFPFYAYVNRLVALQIMLPVNEHVFGTHRPLNGLEALRAIEKTKLIVRKR</sequence>
<keyword evidence="4" id="KW-0732">Signal</keyword>
<dbReference type="InterPro" id="IPR011990">
    <property type="entry name" value="TPR-like_helical_dom_sf"/>
</dbReference>
<dbReference type="Gene3D" id="1.25.40.10">
    <property type="entry name" value="Tetratricopeptide repeat domain"/>
    <property type="match status" value="1"/>
</dbReference>
<feature type="repeat" description="TPR" evidence="3">
    <location>
        <begin position="35"/>
        <end position="68"/>
    </location>
</feature>
<dbReference type="PROSITE" id="PS50005">
    <property type="entry name" value="TPR"/>
    <property type="match status" value="2"/>
</dbReference>
<dbReference type="SMART" id="SM00028">
    <property type="entry name" value="TPR"/>
    <property type="match status" value="4"/>
</dbReference>
<dbReference type="EMBL" id="DRQG01000073">
    <property type="protein sequence ID" value="HGY55594.1"/>
    <property type="molecule type" value="Genomic_DNA"/>
</dbReference>
<evidence type="ECO:0000256" key="4">
    <source>
        <dbReference type="SAM" id="SignalP"/>
    </source>
</evidence>
<dbReference type="InterPro" id="IPR019734">
    <property type="entry name" value="TPR_rpt"/>
</dbReference>
<keyword evidence="1" id="KW-0677">Repeat</keyword>
<evidence type="ECO:0000256" key="1">
    <source>
        <dbReference type="ARBA" id="ARBA00022737"/>
    </source>
</evidence>
<evidence type="ECO:0000313" key="5">
    <source>
        <dbReference type="EMBL" id="HGY55594.1"/>
    </source>
</evidence>
<evidence type="ECO:0000256" key="3">
    <source>
        <dbReference type="PROSITE-ProRule" id="PRU00339"/>
    </source>
</evidence>